<keyword evidence="6" id="KW-0675">Receptor</keyword>
<evidence type="ECO:0000259" key="8">
    <source>
        <dbReference type="PROSITE" id="PS50011"/>
    </source>
</evidence>
<dbReference type="EC" id="2.7.11.1" evidence="1"/>
<dbReference type="Gene3D" id="3.30.10.20">
    <property type="match status" value="1"/>
</dbReference>
<evidence type="ECO:0000256" key="5">
    <source>
        <dbReference type="ARBA" id="ARBA00022840"/>
    </source>
</evidence>
<evidence type="ECO:0000313" key="10">
    <source>
        <dbReference type="EMBL" id="MBB4905521.1"/>
    </source>
</evidence>
<dbReference type="InterPro" id="IPR013222">
    <property type="entry name" value="Glyco_hyd_98_carb-bd"/>
</dbReference>
<feature type="transmembrane region" description="Helical" evidence="7">
    <location>
        <begin position="300"/>
        <end position="321"/>
    </location>
</feature>
<dbReference type="SMART" id="SM00740">
    <property type="entry name" value="PASTA"/>
    <property type="match status" value="1"/>
</dbReference>
<dbReference type="InterPro" id="IPR008271">
    <property type="entry name" value="Ser/Thr_kinase_AS"/>
</dbReference>
<dbReference type="Pfam" id="PF03793">
    <property type="entry name" value="PASTA"/>
    <property type="match status" value="1"/>
</dbReference>
<evidence type="ECO:0000256" key="4">
    <source>
        <dbReference type="ARBA" id="ARBA00022777"/>
    </source>
</evidence>
<sequence length="572" mass="59527">MGQVYAGADPEGQEFAFKVLRSDLTGNPDVVARFLQERSILVGLRHPNLVGVHDLVVEGETVAIVMDLVRGGDLRGHLTRSGPLLPSEVARIGASVASALAAVHAAGVVHRDVKPENILMAGTTPRLTDFGISRLVSGSDIGRSSLLAGTPQYVAPELAEGLEATPAADLYSLGIVLYELCCGVTPFAGGSMLAVIRQHAEQEPGRPQGIPDDLWDVISWLLRKSPRGRPQSAQQVATLLDALAPQLLDHPVAQRLTSPPAPAPAQGQLSTQMGIVPARPPGRPLGPVAAPPAKRKRGKVWALVAVLVLALVGGGVAYAALRPVGEVGADRGGQQGTAEPVADDAEGTVAPTTATTEAALTTAPDLVGMTIAEAQDQLPSTVDVEIVDSIQQGAEAGTVVEQVPAAGEDLDGRITLTVARDAMQVYLDELLPVSGNWYGDGTGASSLAGKTYLHSLNAEVDGCGSSGEVEYNLAKGFRQLTATTALDDTSEHAEAAVQLEIFADNRPVFSETVVLGTPIPIDLDLSGVLRLKIQWSTVQDVGCWDTGIIVLGEPTLFGLPGEMPTETTTPTG</sequence>
<dbReference type="InterPro" id="IPR005543">
    <property type="entry name" value="PASTA_dom"/>
</dbReference>
<keyword evidence="11" id="KW-1185">Reference proteome</keyword>
<dbReference type="PROSITE" id="PS51178">
    <property type="entry name" value="PASTA"/>
    <property type="match status" value="1"/>
</dbReference>
<dbReference type="EMBL" id="JACHJQ010000002">
    <property type="protein sequence ID" value="MBB4905521.1"/>
    <property type="molecule type" value="Genomic_DNA"/>
</dbReference>
<gene>
    <name evidence="10" type="ORF">FHR82_001738</name>
</gene>
<accession>A0A7W7VCV5</accession>
<keyword evidence="7" id="KW-0812">Transmembrane</keyword>
<organism evidence="10 11">
    <name type="scientific">Actinophytocola algeriensis</name>
    <dbReference type="NCBI Taxonomy" id="1768010"/>
    <lineage>
        <taxon>Bacteria</taxon>
        <taxon>Bacillati</taxon>
        <taxon>Actinomycetota</taxon>
        <taxon>Actinomycetes</taxon>
        <taxon>Pseudonocardiales</taxon>
        <taxon>Pseudonocardiaceae</taxon>
    </lineage>
</organism>
<dbReference type="PROSITE" id="PS50011">
    <property type="entry name" value="PROTEIN_KINASE_DOM"/>
    <property type="match status" value="1"/>
</dbReference>
<dbReference type="CDD" id="cd06577">
    <property type="entry name" value="PASTA_pknB"/>
    <property type="match status" value="1"/>
</dbReference>
<dbReference type="AlphaFoldDB" id="A0A7W7VCV5"/>
<keyword evidence="5" id="KW-0067">ATP-binding</keyword>
<dbReference type="Proteomes" id="UP000520767">
    <property type="component" value="Unassembled WGS sequence"/>
</dbReference>
<evidence type="ECO:0000256" key="6">
    <source>
        <dbReference type="ARBA" id="ARBA00023170"/>
    </source>
</evidence>
<evidence type="ECO:0000259" key="9">
    <source>
        <dbReference type="PROSITE" id="PS51178"/>
    </source>
</evidence>
<dbReference type="InterPro" id="IPR000719">
    <property type="entry name" value="Prot_kinase_dom"/>
</dbReference>
<dbReference type="SUPFAM" id="SSF49785">
    <property type="entry name" value="Galactose-binding domain-like"/>
    <property type="match status" value="1"/>
</dbReference>
<reference evidence="10 11" key="1">
    <citation type="submission" date="2020-08" db="EMBL/GenBank/DDBJ databases">
        <title>Genomic Encyclopedia of Type Strains, Phase III (KMG-III): the genomes of soil and plant-associated and newly described type strains.</title>
        <authorList>
            <person name="Whitman W."/>
        </authorList>
    </citation>
    <scope>NUCLEOTIDE SEQUENCE [LARGE SCALE GENOMIC DNA]</scope>
    <source>
        <strain evidence="10 11">CECT 8960</strain>
    </source>
</reference>
<dbReference type="GO" id="GO:0004674">
    <property type="term" value="F:protein serine/threonine kinase activity"/>
    <property type="evidence" value="ECO:0007669"/>
    <property type="project" value="UniProtKB-EC"/>
</dbReference>
<dbReference type="Gene3D" id="1.10.510.10">
    <property type="entry name" value="Transferase(Phosphotransferase) domain 1"/>
    <property type="match status" value="1"/>
</dbReference>
<dbReference type="Gene3D" id="2.60.120.1060">
    <property type="entry name" value="NPCBM/NEW2 domain"/>
    <property type="match status" value="1"/>
</dbReference>
<dbReference type="Pfam" id="PF08305">
    <property type="entry name" value="NPCBM"/>
    <property type="match status" value="1"/>
</dbReference>
<dbReference type="CDD" id="cd14014">
    <property type="entry name" value="STKc_PknB_like"/>
    <property type="match status" value="1"/>
</dbReference>
<evidence type="ECO:0000256" key="1">
    <source>
        <dbReference type="ARBA" id="ARBA00012513"/>
    </source>
</evidence>
<proteinExistence type="predicted"/>
<dbReference type="Pfam" id="PF00069">
    <property type="entry name" value="Pkinase"/>
    <property type="match status" value="1"/>
</dbReference>
<keyword evidence="3" id="KW-0547">Nucleotide-binding</keyword>
<dbReference type="PANTHER" id="PTHR43671:SF13">
    <property type="entry name" value="SERINE_THREONINE-PROTEIN KINASE NEK2"/>
    <property type="match status" value="1"/>
</dbReference>
<keyword evidence="7" id="KW-1133">Transmembrane helix</keyword>
<feature type="domain" description="Protein kinase" evidence="8">
    <location>
        <begin position="1"/>
        <end position="253"/>
    </location>
</feature>
<dbReference type="SUPFAM" id="SSF56112">
    <property type="entry name" value="Protein kinase-like (PK-like)"/>
    <property type="match status" value="1"/>
</dbReference>
<evidence type="ECO:0000313" key="11">
    <source>
        <dbReference type="Proteomes" id="UP000520767"/>
    </source>
</evidence>
<name>A0A7W7VCV5_9PSEU</name>
<dbReference type="InterPro" id="IPR011009">
    <property type="entry name" value="Kinase-like_dom_sf"/>
</dbReference>
<dbReference type="SMART" id="SM00220">
    <property type="entry name" value="S_TKc"/>
    <property type="match status" value="1"/>
</dbReference>
<keyword evidence="4 10" id="KW-0418">Kinase</keyword>
<comment type="caution">
    <text evidence="10">The sequence shown here is derived from an EMBL/GenBank/DDBJ whole genome shotgun (WGS) entry which is preliminary data.</text>
</comment>
<feature type="domain" description="PASTA" evidence="9">
    <location>
        <begin position="357"/>
        <end position="420"/>
    </location>
</feature>
<dbReference type="PROSITE" id="PS00108">
    <property type="entry name" value="PROTEIN_KINASE_ST"/>
    <property type="match status" value="1"/>
</dbReference>
<dbReference type="InterPro" id="IPR008979">
    <property type="entry name" value="Galactose-bd-like_sf"/>
</dbReference>
<evidence type="ECO:0000256" key="7">
    <source>
        <dbReference type="SAM" id="Phobius"/>
    </source>
</evidence>
<dbReference type="PANTHER" id="PTHR43671">
    <property type="entry name" value="SERINE/THREONINE-PROTEIN KINASE NEK"/>
    <property type="match status" value="1"/>
</dbReference>
<dbReference type="InterPro" id="IPR050660">
    <property type="entry name" value="NEK_Ser/Thr_kinase"/>
</dbReference>
<dbReference type="InterPro" id="IPR038637">
    <property type="entry name" value="NPCBM_sf"/>
</dbReference>
<evidence type="ECO:0000256" key="3">
    <source>
        <dbReference type="ARBA" id="ARBA00022741"/>
    </source>
</evidence>
<protein>
    <recommendedName>
        <fullName evidence="1">non-specific serine/threonine protein kinase</fullName>
        <ecNumber evidence="1">2.7.11.1</ecNumber>
    </recommendedName>
</protein>
<keyword evidence="2 10" id="KW-0808">Transferase</keyword>
<keyword evidence="7" id="KW-0472">Membrane</keyword>
<evidence type="ECO:0000256" key="2">
    <source>
        <dbReference type="ARBA" id="ARBA00022679"/>
    </source>
</evidence>
<dbReference type="GO" id="GO:0005524">
    <property type="term" value="F:ATP binding"/>
    <property type="evidence" value="ECO:0007669"/>
    <property type="project" value="UniProtKB-KW"/>
</dbReference>